<dbReference type="InterPro" id="IPR012338">
    <property type="entry name" value="Beta-lactam/transpept-like"/>
</dbReference>
<dbReference type="Gene3D" id="3.40.710.10">
    <property type="entry name" value="DD-peptidase/beta-lactamase superfamily"/>
    <property type="match status" value="1"/>
</dbReference>
<feature type="domain" description="Beta-lactamase-related" evidence="2">
    <location>
        <begin position="42"/>
        <end position="330"/>
    </location>
</feature>
<reference evidence="4" key="1">
    <citation type="submission" date="2016-10" db="EMBL/GenBank/DDBJ databases">
        <authorList>
            <person name="Varghese N."/>
            <person name="Submissions S."/>
        </authorList>
    </citation>
    <scope>NUCLEOTIDE SEQUENCE [LARGE SCALE GENOMIC DNA]</scope>
    <source>
        <strain evidence="4">DSM 17934</strain>
    </source>
</reference>
<dbReference type="RefSeq" id="WP_091310811.1">
    <property type="nucleotide sequence ID" value="NZ_CBCSJU010000002.1"/>
</dbReference>
<proteinExistence type="predicted"/>
<dbReference type="OrthoDB" id="9793489at2"/>
<sequence length="436" mass="49912">MKKQLSILFLFLSVATFAQEASLARIDSLLNYLNEHDKFMGSLCIMQGDEVVFKQAYGFSEATKGIRANGGTKYKIGSITKTFTATMIMQLVEEKKILLTTKLSRFFPKIENADKITIEQLLYQRTGIKDYANADATLTDVLDKPNMKELILKKIENYTSTFEPDSKHEYSNSNYFVLGLIIEKVTKKSYADNLKIRIADKLGLKNTYYTNEKTDVTKRESYSYTFNGEYWDQVDEWNNDIAFSSGGIISTPEDLTKFIRALFKGNLVSPASFELMKTLKDTYGMALIRFPFGERKFFGHNGRIEGFESTMGYYQQDDMTISFISNGVNYSQNDIMLGILSIYYKSPYRFPVFETLNPEKIKDYVGTYASKDINLKVTIFEKNGALYGQATGQPEFPLTYASEDLFYFQAGGIEMDFSKDGFVLKQGQKKFNYKKE</sequence>
<accession>A0A1H6SWW2</accession>
<organism evidence="3 4">
    <name type="scientific">Flavobacterium terrigena</name>
    <dbReference type="NCBI Taxonomy" id="402734"/>
    <lineage>
        <taxon>Bacteria</taxon>
        <taxon>Pseudomonadati</taxon>
        <taxon>Bacteroidota</taxon>
        <taxon>Flavobacteriia</taxon>
        <taxon>Flavobacteriales</taxon>
        <taxon>Flavobacteriaceae</taxon>
        <taxon>Flavobacterium</taxon>
    </lineage>
</organism>
<dbReference type="Pfam" id="PF00144">
    <property type="entry name" value="Beta-lactamase"/>
    <property type="match status" value="1"/>
</dbReference>
<evidence type="ECO:0000259" key="2">
    <source>
        <dbReference type="Pfam" id="PF00144"/>
    </source>
</evidence>
<dbReference type="PANTHER" id="PTHR46825">
    <property type="entry name" value="D-ALANYL-D-ALANINE-CARBOXYPEPTIDASE/ENDOPEPTIDASE AMPH"/>
    <property type="match status" value="1"/>
</dbReference>
<dbReference type="AlphaFoldDB" id="A0A1H6SWW2"/>
<evidence type="ECO:0000313" key="3">
    <source>
        <dbReference type="EMBL" id="SEI72428.1"/>
    </source>
</evidence>
<evidence type="ECO:0000313" key="4">
    <source>
        <dbReference type="Proteomes" id="UP000199702"/>
    </source>
</evidence>
<dbReference type="SUPFAM" id="SSF56601">
    <property type="entry name" value="beta-lactamase/transpeptidase-like"/>
    <property type="match status" value="1"/>
</dbReference>
<keyword evidence="1" id="KW-0732">Signal</keyword>
<feature type="chain" id="PRO_5011725836" evidence="1">
    <location>
        <begin position="21"/>
        <end position="436"/>
    </location>
</feature>
<dbReference type="Proteomes" id="UP000199702">
    <property type="component" value="Unassembled WGS sequence"/>
</dbReference>
<protein>
    <submittedName>
        <fullName evidence="3">CubicO group peptidase, beta-lactamase class C family</fullName>
    </submittedName>
</protein>
<dbReference type="STRING" id="402734.SAMN05660918_1544"/>
<dbReference type="PANTHER" id="PTHR46825:SF9">
    <property type="entry name" value="BETA-LACTAMASE-RELATED DOMAIN-CONTAINING PROTEIN"/>
    <property type="match status" value="1"/>
</dbReference>
<feature type="signal peptide" evidence="1">
    <location>
        <begin position="1"/>
        <end position="20"/>
    </location>
</feature>
<dbReference type="InterPro" id="IPR050491">
    <property type="entry name" value="AmpC-like"/>
</dbReference>
<dbReference type="EMBL" id="FNYA01000002">
    <property type="protein sequence ID" value="SEI72428.1"/>
    <property type="molecule type" value="Genomic_DNA"/>
</dbReference>
<gene>
    <name evidence="3" type="ORF">SAMN05660918_1544</name>
</gene>
<dbReference type="InterPro" id="IPR001466">
    <property type="entry name" value="Beta-lactam-related"/>
</dbReference>
<evidence type="ECO:0000256" key="1">
    <source>
        <dbReference type="SAM" id="SignalP"/>
    </source>
</evidence>
<keyword evidence="4" id="KW-1185">Reference proteome</keyword>
<name>A0A1H6SWW2_9FLAO</name>